<dbReference type="GO" id="GO:0003677">
    <property type="term" value="F:DNA binding"/>
    <property type="evidence" value="ECO:0007669"/>
    <property type="project" value="InterPro"/>
</dbReference>
<keyword evidence="3" id="KW-0731">Sigma factor</keyword>
<dbReference type="InterPro" id="IPR014284">
    <property type="entry name" value="RNA_pol_sigma-70_dom"/>
</dbReference>
<dbReference type="Pfam" id="PF08281">
    <property type="entry name" value="Sigma70_r4_2"/>
    <property type="match status" value="1"/>
</dbReference>
<evidence type="ECO:0000259" key="6">
    <source>
        <dbReference type="Pfam" id="PF08281"/>
    </source>
</evidence>
<evidence type="ECO:0000256" key="2">
    <source>
        <dbReference type="ARBA" id="ARBA00023015"/>
    </source>
</evidence>
<keyword evidence="4" id="KW-0804">Transcription</keyword>
<dbReference type="NCBIfam" id="NF009180">
    <property type="entry name" value="PRK12528.1"/>
    <property type="match status" value="1"/>
</dbReference>
<evidence type="ECO:0000259" key="5">
    <source>
        <dbReference type="Pfam" id="PF04542"/>
    </source>
</evidence>
<dbReference type="InterPro" id="IPR036388">
    <property type="entry name" value="WH-like_DNA-bd_sf"/>
</dbReference>
<proteinExistence type="inferred from homology"/>
<dbReference type="GO" id="GO:0006352">
    <property type="term" value="P:DNA-templated transcription initiation"/>
    <property type="evidence" value="ECO:0007669"/>
    <property type="project" value="InterPro"/>
</dbReference>
<dbReference type="FunFam" id="1.10.1740.10:FF:000009">
    <property type="entry name" value="RNA polymerase sigma factor"/>
    <property type="match status" value="1"/>
</dbReference>
<dbReference type="EMBL" id="SNVV01000050">
    <property type="protein sequence ID" value="TDN42486.1"/>
    <property type="molecule type" value="Genomic_DNA"/>
</dbReference>
<dbReference type="GO" id="GO:0016987">
    <property type="term" value="F:sigma factor activity"/>
    <property type="evidence" value="ECO:0007669"/>
    <property type="project" value="UniProtKB-KW"/>
</dbReference>
<accession>A0A4R6DD53</accession>
<sequence length="169" mass="18911">MPPVDTPVQQDLHALYRNHHGWLYGWLRRKLDNAADAADLAQDTFVRILGKPQPCEIREPRAFLVTVAGGLVANHWRRQALEQAYLEALAAQPEPVAPSLETRQLILATLEEISRCLDGLPARVREIFLLSQLDGLTYPQIAVRLGLSVNVVQKAMTRAVASCYRAMYA</sequence>
<dbReference type="InterPro" id="IPR039425">
    <property type="entry name" value="RNA_pol_sigma-70-like"/>
</dbReference>
<feature type="domain" description="RNA polymerase sigma factor 70 region 4 type 2" evidence="6">
    <location>
        <begin position="111"/>
        <end position="163"/>
    </location>
</feature>
<evidence type="ECO:0000313" key="7">
    <source>
        <dbReference type="EMBL" id="TDN42486.1"/>
    </source>
</evidence>
<evidence type="ECO:0000256" key="4">
    <source>
        <dbReference type="ARBA" id="ARBA00023163"/>
    </source>
</evidence>
<keyword evidence="8" id="KW-1185">Reference proteome</keyword>
<reference evidence="7 8" key="1">
    <citation type="submission" date="2019-03" db="EMBL/GenBank/DDBJ databases">
        <title>Genomic Encyclopedia of Type Strains, Phase IV (KMG-IV): sequencing the most valuable type-strain genomes for metagenomic binning, comparative biology and taxonomic classification.</title>
        <authorList>
            <person name="Goeker M."/>
        </authorList>
    </citation>
    <scope>NUCLEOTIDE SEQUENCE [LARGE SCALE GENOMIC DNA]</scope>
    <source>
        <strain evidence="7 8">DSM 12121</strain>
    </source>
</reference>
<dbReference type="InterPro" id="IPR013324">
    <property type="entry name" value="RNA_pol_sigma_r3/r4-like"/>
</dbReference>
<dbReference type="InterPro" id="IPR013249">
    <property type="entry name" value="RNA_pol_sigma70_r4_t2"/>
</dbReference>
<dbReference type="InterPro" id="IPR007627">
    <property type="entry name" value="RNA_pol_sigma70_r2"/>
</dbReference>
<evidence type="ECO:0000256" key="1">
    <source>
        <dbReference type="ARBA" id="ARBA00010641"/>
    </source>
</evidence>
<dbReference type="Pfam" id="PF04542">
    <property type="entry name" value="Sigma70_r2"/>
    <property type="match status" value="1"/>
</dbReference>
<dbReference type="Gene3D" id="1.10.1740.10">
    <property type="match status" value="1"/>
</dbReference>
<gene>
    <name evidence="7" type="ORF">C7389_1503</name>
</gene>
<protein>
    <submittedName>
        <fullName evidence="7">RNA polymerase sigma-70 factor (ECF subfamily)</fullName>
    </submittedName>
</protein>
<name>A0A4R6DD53_9RHOO</name>
<dbReference type="InterPro" id="IPR013325">
    <property type="entry name" value="RNA_pol_sigma_r2"/>
</dbReference>
<dbReference type="NCBIfam" id="TIGR02937">
    <property type="entry name" value="sigma70-ECF"/>
    <property type="match status" value="1"/>
</dbReference>
<evidence type="ECO:0000313" key="8">
    <source>
        <dbReference type="Proteomes" id="UP000295129"/>
    </source>
</evidence>
<dbReference type="CDD" id="cd06171">
    <property type="entry name" value="Sigma70_r4"/>
    <property type="match status" value="1"/>
</dbReference>
<comment type="similarity">
    <text evidence="1">Belongs to the sigma-70 factor family. ECF subfamily.</text>
</comment>
<dbReference type="SUPFAM" id="SSF88659">
    <property type="entry name" value="Sigma3 and sigma4 domains of RNA polymerase sigma factors"/>
    <property type="match status" value="1"/>
</dbReference>
<dbReference type="SUPFAM" id="SSF88946">
    <property type="entry name" value="Sigma2 domain of RNA polymerase sigma factors"/>
    <property type="match status" value="1"/>
</dbReference>
<dbReference type="PANTHER" id="PTHR43133:SF63">
    <property type="entry name" value="RNA POLYMERASE SIGMA FACTOR FECI-RELATED"/>
    <property type="match status" value="1"/>
</dbReference>
<keyword evidence="2" id="KW-0805">Transcription regulation</keyword>
<organism evidence="7 8">
    <name type="scientific">Azoarcus indigens</name>
    <dbReference type="NCBI Taxonomy" id="29545"/>
    <lineage>
        <taxon>Bacteria</taxon>
        <taxon>Pseudomonadati</taxon>
        <taxon>Pseudomonadota</taxon>
        <taxon>Betaproteobacteria</taxon>
        <taxon>Rhodocyclales</taxon>
        <taxon>Zoogloeaceae</taxon>
        <taxon>Azoarcus</taxon>
    </lineage>
</organism>
<dbReference type="Proteomes" id="UP000295129">
    <property type="component" value="Unassembled WGS sequence"/>
</dbReference>
<dbReference type="PANTHER" id="PTHR43133">
    <property type="entry name" value="RNA POLYMERASE ECF-TYPE SIGMA FACTO"/>
    <property type="match status" value="1"/>
</dbReference>
<evidence type="ECO:0000256" key="3">
    <source>
        <dbReference type="ARBA" id="ARBA00023082"/>
    </source>
</evidence>
<dbReference type="AlphaFoldDB" id="A0A4R6DD53"/>
<dbReference type="Gene3D" id="1.10.10.10">
    <property type="entry name" value="Winged helix-like DNA-binding domain superfamily/Winged helix DNA-binding domain"/>
    <property type="match status" value="1"/>
</dbReference>
<feature type="domain" description="RNA polymerase sigma-70 region 2" evidence="5">
    <location>
        <begin position="15"/>
        <end position="80"/>
    </location>
</feature>
<comment type="caution">
    <text evidence="7">The sequence shown here is derived from an EMBL/GenBank/DDBJ whole genome shotgun (WGS) entry which is preliminary data.</text>
</comment>